<dbReference type="Proteomes" id="UP000652995">
    <property type="component" value="Unassembled WGS sequence"/>
</dbReference>
<evidence type="ECO:0000313" key="3">
    <source>
        <dbReference type="Proteomes" id="UP000243706"/>
    </source>
</evidence>
<dbReference type="EMBL" id="LT906464">
    <property type="protein sequence ID" value="SNW00898.1"/>
    <property type="molecule type" value="Genomic_DNA"/>
</dbReference>
<dbReference type="GO" id="GO:0008233">
    <property type="term" value="F:peptidase activity"/>
    <property type="evidence" value="ECO:0007669"/>
    <property type="project" value="UniProtKB-KW"/>
</dbReference>
<dbReference type="GO" id="GO:0006508">
    <property type="term" value="P:proteolysis"/>
    <property type="evidence" value="ECO:0007669"/>
    <property type="project" value="UniProtKB-KW"/>
</dbReference>
<organism evidence="2 3">
    <name type="scientific">Staphylococcus muscae</name>
    <dbReference type="NCBI Taxonomy" id="1294"/>
    <lineage>
        <taxon>Bacteria</taxon>
        <taxon>Bacillati</taxon>
        <taxon>Bacillota</taxon>
        <taxon>Bacilli</taxon>
        <taxon>Bacillales</taxon>
        <taxon>Staphylococcaceae</taxon>
        <taxon>Staphylococcus</taxon>
    </lineage>
</organism>
<reference evidence="1" key="1">
    <citation type="journal article" date="2014" name="Int. J. Syst. Evol. Microbiol.">
        <title>Complete genome of a new Firmicutes species belonging to the dominant human colonic microbiota ('Ruminococcus bicirculans') reveals two chromosomes and a selective capacity to utilize plant glucans.</title>
        <authorList>
            <consortium name="NISC Comparative Sequencing Program"/>
            <person name="Wegmann U."/>
            <person name="Louis P."/>
            <person name="Goesmann A."/>
            <person name="Henrissat B."/>
            <person name="Duncan S.H."/>
            <person name="Flint H.J."/>
        </authorList>
    </citation>
    <scope>NUCLEOTIDE SEQUENCE</scope>
    <source>
        <strain evidence="1">CCM 4175</strain>
    </source>
</reference>
<evidence type="ECO:0000313" key="2">
    <source>
        <dbReference type="EMBL" id="SNW00898.1"/>
    </source>
</evidence>
<dbReference type="RefSeq" id="WP_095115834.1">
    <property type="nucleotide sequence ID" value="NZ_BMCB01000010.1"/>
</dbReference>
<dbReference type="InterPro" id="IPR007396">
    <property type="entry name" value="TR_PAI2-type"/>
</dbReference>
<evidence type="ECO:0000313" key="1">
    <source>
        <dbReference type="EMBL" id="GGA92928.1"/>
    </source>
</evidence>
<protein>
    <submittedName>
        <fullName evidence="1">Protease synthase and sporulation protein PAI 2</fullName>
    </submittedName>
    <submittedName>
        <fullName evidence="2">Transcriptional regulator</fullName>
    </submittedName>
</protein>
<dbReference type="OrthoDB" id="9794948at2"/>
<proteinExistence type="predicted"/>
<dbReference type="EMBL" id="BMCB01000010">
    <property type="protein sequence ID" value="GGA92928.1"/>
    <property type="molecule type" value="Genomic_DNA"/>
</dbReference>
<name>A0A240C1B7_9STAP</name>
<dbReference type="KEGG" id="smus:C7J88_09870"/>
<dbReference type="Pfam" id="PF04299">
    <property type="entry name" value="FMN_bind_2"/>
    <property type="match status" value="1"/>
</dbReference>
<dbReference type="AlphaFoldDB" id="A0A240C1B7"/>
<dbReference type="PANTHER" id="PTHR35802:SF1">
    <property type="entry name" value="PROTEASE SYNTHASE AND SPORULATION PROTEIN PAI 2"/>
    <property type="match status" value="1"/>
</dbReference>
<dbReference type="Gene3D" id="2.30.110.10">
    <property type="entry name" value="Electron Transport, Fmn-binding Protein, Chain A"/>
    <property type="match status" value="1"/>
</dbReference>
<dbReference type="SUPFAM" id="SSF50475">
    <property type="entry name" value="FMN-binding split barrel"/>
    <property type="match status" value="1"/>
</dbReference>
<reference evidence="2 3" key="2">
    <citation type="submission" date="2017-06" db="EMBL/GenBank/DDBJ databases">
        <authorList>
            <consortium name="Pathogen Informatics"/>
        </authorList>
    </citation>
    <scope>NUCLEOTIDE SEQUENCE [LARGE SCALE GENOMIC DNA]</scope>
    <source>
        <strain evidence="2 3">NCTC13833</strain>
    </source>
</reference>
<reference evidence="4" key="3">
    <citation type="journal article" date="2019" name="Int. J. Syst. Evol. Microbiol.">
        <title>The Global Catalogue of Microorganisms (GCM) 10K type strain sequencing project: providing services to taxonomists for standard genome sequencing and annotation.</title>
        <authorList>
            <consortium name="The Broad Institute Genomics Platform"/>
            <consortium name="The Broad Institute Genome Sequencing Center for Infectious Disease"/>
            <person name="Wu L."/>
            <person name="Ma J."/>
        </authorList>
    </citation>
    <scope>NUCLEOTIDE SEQUENCE [LARGE SCALE GENOMIC DNA]</scope>
    <source>
        <strain evidence="4">CCM 4175</strain>
    </source>
</reference>
<keyword evidence="1" id="KW-0645">Protease</keyword>
<dbReference type="Proteomes" id="UP000243706">
    <property type="component" value="Chromosome 1"/>
</dbReference>
<evidence type="ECO:0000313" key="4">
    <source>
        <dbReference type="Proteomes" id="UP000652995"/>
    </source>
</evidence>
<gene>
    <name evidence="2" type="primary">paiB</name>
    <name evidence="1" type="ORF">GCM10007183_16360</name>
    <name evidence="2" type="ORF">SAMEA4412661_00558</name>
</gene>
<keyword evidence="1" id="KW-0378">Hydrolase</keyword>
<dbReference type="InterPro" id="IPR012349">
    <property type="entry name" value="Split_barrel_FMN-bd"/>
</dbReference>
<dbReference type="PIRSF" id="PIRSF010372">
    <property type="entry name" value="PaiB"/>
    <property type="match status" value="1"/>
</dbReference>
<sequence length="203" mass="23570">MYIPKYYQMHDYAEVKRFMKTYPFVTMVTVNEGQPIASHIPVMLEEREEALFLVGHLAKGNAQIQTLNNNNQVLVIFHGPHDYVSSSWYETEDVPTWDYQSVHIYGSSRIQSHDELIQALEKLLDDYEGHRENGATWERLSEQTKKQIHGIEGFEVKVTEIEAAYKLSQTRSENDKNHIVEQLRKIGNDNAITLAQEIKKYGL</sequence>
<accession>A0A240C1B7</accession>
<keyword evidence="4" id="KW-1185">Reference proteome</keyword>
<reference evidence="1" key="4">
    <citation type="submission" date="2024-05" db="EMBL/GenBank/DDBJ databases">
        <authorList>
            <person name="Sun Q."/>
            <person name="Sedlacek I."/>
        </authorList>
    </citation>
    <scope>NUCLEOTIDE SEQUENCE</scope>
    <source>
        <strain evidence="1">CCM 4175</strain>
    </source>
</reference>
<dbReference type="PANTHER" id="PTHR35802">
    <property type="entry name" value="PROTEASE SYNTHASE AND SPORULATION PROTEIN PAI 2"/>
    <property type="match status" value="1"/>
</dbReference>